<sequence>MKTKHKLTKQILEKKKKHLKNIYMYVCISQVRPSDRLQPHGHCTLRVSAEYLVNKKLLAHLVPRRFPTFLGIISRYVVQKMPIRSNPSIPRNESKGMMISFDCWCPLDWLVKKSSIPRELEPGEVIEFSCWFIPSWIPYLMTPAEPDLERLKLNLVPLLKSACPVISKLHSPPHPPKKKLKIEYFMGFIRHVNGHISRQTSQINTLELPFWTGSIFGPTAWTPNIGHTWLSFNHYHWFLATKNFGGDELSFHACELLVKLADKQCTGSFEQSTAHQHLILQIQAVSTIPLINLQIQIHTVITKPGVRLWRLYHFHTSFKTHHHPKLHQLNPTTQIKLNCLQCGNPSTVLPGYFINCIKMASLYSAPLPNSSIASQPSTIPPPLSDPATEMRSKRDEAMAHVIELCGHPAPAPTPTFQYPTGLPQEPLESFHPFISFCDGMIYFSWPNNQYADSHRPKYHGNTSIPTDPQLCLPIRAQQLSTQPYPVSIQSGTVPDGLISRPSYILVELSYPLIPTDCRSFVRLSSFLDRPTDREKNIGAILATTCIRRAQLSPIAEYKHRSMQGMEKPPINIYENVGGLVSFSRDRLIRCKKTSRLDPRRLKAYLGSYVTHLSCDCPQLYFSRFCFLVSMTLWKEKTVSNGEFLS</sequence>
<comment type="caution">
    <text evidence="1">The sequence shown here is derived from an EMBL/GenBank/DDBJ whole genome shotgun (WGS) entry which is preliminary data.</text>
</comment>
<organism evidence="1 2">
    <name type="scientific">Puccinia sorghi</name>
    <dbReference type="NCBI Taxonomy" id="27349"/>
    <lineage>
        <taxon>Eukaryota</taxon>
        <taxon>Fungi</taxon>
        <taxon>Dikarya</taxon>
        <taxon>Basidiomycota</taxon>
        <taxon>Pucciniomycotina</taxon>
        <taxon>Pucciniomycetes</taxon>
        <taxon>Pucciniales</taxon>
        <taxon>Pucciniaceae</taxon>
        <taxon>Puccinia</taxon>
    </lineage>
</organism>
<evidence type="ECO:0000313" key="2">
    <source>
        <dbReference type="Proteomes" id="UP000037035"/>
    </source>
</evidence>
<name>A0A0L6U546_9BASI</name>
<dbReference type="VEuPathDB" id="FungiDB:VP01_9g1"/>
<gene>
    <name evidence="1" type="ORF">VP01_9g1</name>
</gene>
<proteinExistence type="predicted"/>
<dbReference type="AlphaFoldDB" id="A0A0L6U546"/>
<keyword evidence="2" id="KW-1185">Reference proteome</keyword>
<dbReference type="EMBL" id="LAVV01015715">
    <property type="protein sequence ID" value="KNZ43643.1"/>
    <property type="molecule type" value="Genomic_DNA"/>
</dbReference>
<accession>A0A0L6U546</accession>
<protein>
    <submittedName>
        <fullName evidence="1">Coiled coil AKL27</fullName>
    </submittedName>
</protein>
<evidence type="ECO:0000313" key="1">
    <source>
        <dbReference type="EMBL" id="KNZ43643.1"/>
    </source>
</evidence>
<dbReference type="Proteomes" id="UP000037035">
    <property type="component" value="Unassembled WGS sequence"/>
</dbReference>
<reference evidence="1 2" key="1">
    <citation type="submission" date="2015-08" db="EMBL/GenBank/DDBJ databases">
        <title>Next Generation Sequencing and Analysis of the Genome of Puccinia sorghi L Schw, the Causal Agent of Maize Common Rust.</title>
        <authorList>
            <person name="Rochi L."/>
            <person name="Burguener G."/>
            <person name="Darino M."/>
            <person name="Turjanski A."/>
            <person name="Kreff E."/>
            <person name="Dieguez M.J."/>
            <person name="Sacco F."/>
        </authorList>
    </citation>
    <scope>NUCLEOTIDE SEQUENCE [LARGE SCALE GENOMIC DNA]</scope>
    <source>
        <strain evidence="1 2">RO10H11247</strain>
    </source>
</reference>